<keyword evidence="1" id="KW-1133">Transmembrane helix</keyword>
<accession>E1X2G0</accession>
<reference evidence="3" key="1">
    <citation type="journal article" date="2013" name="ISME J.">
        <title>A small predatory core genome in the divergent marine Bacteriovorax marinus SJ and the terrestrial Bdellovibrio bacteriovorus.</title>
        <authorList>
            <person name="Crossman L.C."/>
            <person name="Chen H."/>
            <person name="Cerdeno-Tarraga A.M."/>
            <person name="Brooks K."/>
            <person name="Quail M.A."/>
            <person name="Pineiro S.A."/>
            <person name="Hobley L."/>
            <person name="Sockett R.E."/>
            <person name="Bentley S.D."/>
            <person name="Parkhill J."/>
            <person name="Williams H.N."/>
            <person name="Stine O.C."/>
        </authorList>
    </citation>
    <scope>NUCLEOTIDE SEQUENCE [LARGE SCALE GENOMIC DNA]</scope>
    <source>
        <strain evidence="3">ATCC BAA-682 / DSM 15412 / SJ</strain>
    </source>
</reference>
<dbReference type="PATRIC" id="fig|862908.3.peg.1812"/>
<proteinExistence type="predicted"/>
<gene>
    <name evidence="2" type="ordered locus">BMS_1911</name>
</gene>
<dbReference type="Proteomes" id="UP000008963">
    <property type="component" value="Chromosome"/>
</dbReference>
<keyword evidence="1" id="KW-0472">Membrane</keyword>
<dbReference type="EMBL" id="FQ312005">
    <property type="protein sequence ID" value="CBW26727.1"/>
    <property type="molecule type" value="Genomic_DNA"/>
</dbReference>
<dbReference type="STRING" id="862908.BMS_1911"/>
<evidence type="ECO:0000313" key="2">
    <source>
        <dbReference type="EMBL" id="CBW26727.1"/>
    </source>
</evidence>
<dbReference type="HOGENOM" id="CLU_1822639_0_0_7"/>
<evidence type="ECO:0000256" key="1">
    <source>
        <dbReference type="SAM" id="Phobius"/>
    </source>
</evidence>
<name>E1X2G0_HALMS</name>
<evidence type="ECO:0000313" key="3">
    <source>
        <dbReference type="Proteomes" id="UP000008963"/>
    </source>
</evidence>
<feature type="transmembrane region" description="Helical" evidence="1">
    <location>
        <begin position="22"/>
        <end position="44"/>
    </location>
</feature>
<keyword evidence="3" id="KW-1185">Reference proteome</keyword>
<protein>
    <submittedName>
        <fullName evidence="2">Membrane protein</fullName>
    </submittedName>
</protein>
<dbReference type="AlphaFoldDB" id="E1X2G0"/>
<keyword evidence="1" id="KW-0812">Transmembrane</keyword>
<sequence>MYLAVSGPIDKLIATGDQINVVLAYAVLATIYGLPLTLLALYFYEKSITKKLDQITITHKVFWIPVMKKTIELKDANSIELNHFMDSPNVAKMRAQPELRGFENKGYYELFATDKHDKKIFIDRHSRKADILKIRDLLKKY</sequence>
<dbReference type="KEGG" id="bmx:BMS_1911"/>
<organism evidence="2 3">
    <name type="scientific">Halobacteriovorax marinus (strain ATCC BAA-682 / DSM 15412 / SJ)</name>
    <name type="common">Bacteriovorax marinus</name>
    <dbReference type="NCBI Taxonomy" id="862908"/>
    <lineage>
        <taxon>Bacteria</taxon>
        <taxon>Pseudomonadati</taxon>
        <taxon>Bdellovibrionota</taxon>
        <taxon>Bacteriovoracia</taxon>
        <taxon>Bacteriovoracales</taxon>
        <taxon>Halobacteriovoraceae</taxon>
        <taxon>Halobacteriovorax</taxon>
    </lineage>
</organism>